<evidence type="ECO:0000313" key="3">
    <source>
        <dbReference type="Proteomes" id="UP000198635"/>
    </source>
</evidence>
<dbReference type="AlphaFoldDB" id="A0A1I4A1I7"/>
<feature type="domain" description="DUF7479" evidence="1">
    <location>
        <begin position="12"/>
        <end position="70"/>
    </location>
</feature>
<dbReference type="InterPro" id="IPR055902">
    <property type="entry name" value="DUF7479"/>
</dbReference>
<protein>
    <recommendedName>
        <fullName evidence="1">DUF7479 domain-containing protein</fullName>
    </recommendedName>
</protein>
<dbReference type="STRING" id="52560.SAMN04488082_1293"/>
<dbReference type="InterPro" id="IPR054656">
    <property type="entry name" value="DVU_1557-like"/>
</dbReference>
<dbReference type="RefSeq" id="WP_092379402.1">
    <property type="nucleotide sequence ID" value="NZ_FORX01000029.1"/>
</dbReference>
<dbReference type="NCBIfam" id="NF045645">
    <property type="entry name" value="DVU_1557_fam"/>
    <property type="match status" value="1"/>
</dbReference>
<keyword evidence="3" id="KW-1185">Reference proteome</keyword>
<gene>
    <name evidence="2" type="ORF">SAMN04488082_1293</name>
</gene>
<accession>A0A1I4A1I7</accession>
<evidence type="ECO:0000259" key="1">
    <source>
        <dbReference type="Pfam" id="PF24292"/>
    </source>
</evidence>
<proteinExistence type="predicted"/>
<reference evidence="3" key="1">
    <citation type="submission" date="2016-10" db="EMBL/GenBank/DDBJ databases">
        <authorList>
            <person name="Varghese N."/>
            <person name="Submissions S."/>
        </authorList>
    </citation>
    <scope>NUCLEOTIDE SEQUENCE [LARGE SCALE GENOMIC DNA]</scope>
    <source>
        <strain evidence="3">DSM 5918</strain>
    </source>
</reference>
<organism evidence="2 3">
    <name type="scientific">Desulfomicrobium apsheronum</name>
    <dbReference type="NCBI Taxonomy" id="52560"/>
    <lineage>
        <taxon>Bacteria</taxon>
        <taxon>Pseudomonadati</taxon>
        <taxon>Thermodesulfobacteriota</taxon>
        <taxon>Desulfovibrionia</taxon>
        <taxon>Desulfovibrionales</taxon>
        <taxon>Desulfomicrobiaceae</taxon>
        <taxon>Desulfomicrobium</taxon>
    </lineage>
</organism>
<name>A0A1I4A1I7_9BACT</name>
<dbReference type="OrthoDB" id="1753012at2"/>
<evidence type="ECO:0000313" key="2">
    <source>
        <dbReference type="EMBL" id="SFK50244.1"/>
    </source>
</evidence>
<dbReference type="Pfam" id="PF24292">
    <property type="entry name" value="DUF7479"/>
    <property type="match status" value="1"/>
</dbReference>
<sequence>MSSLTFEPKDMNWVCEPCGEALELGRVELTYLGNSFHVELPVCAKCGAVYIYEELAMGRIFEVEQLLEDK</sequence>
<dbReference type="EMBL" id="FORX01000029">
    <property type="protein sequence ID" value="SFK50244.1"/>
    <property type="molecule type" value="Genomic_DNA"/>
</dbReference>
<dbReference type="Proteomes" id="UP000198635">
    <property type="component" value="Unassembled WGS sequence"/>
</dbReference>